<dbReference type="InterPro" id="IPR012944">
    <property type="entry name" value="SusD_RagB_dom"/>
</dbReference>
<evidence type="ECO:0000256" key="2">
    <source>
        <dbReference type="ARBA" id="ARBA00006275"/>
    </source>
</evidence>
<protein>
    <submittedName>
        <fullName evidence="8">RagB/SusD family nutrient uptake outer membrane protein</fullName>
    </submittedName>
</protein>
<dbReference type="Pfam" id="PF07980">
    <property type="entry name" value="SusD_RagB"/>
    <property type="match status" value="1"/>
</dbReference>
<evidence type="ECO:0000313" key="8">
    <source>
        <dbReference type="EMBL" id="POY37870.1"/>
    </source>
</evidence>
<comment type="caution">
    <text evidence="8">The sequence shown here is derived from an EMBL/GenBank/DDBJ whole genome shotgun (WGS) entry which is preliminary data.</text>
</comment>
<accession>A0A2S5A5J7</accession>
<dbReference type="AlphaFoldDB" id="A0A2S5A5J7"/>
<evidence type="ECO:0000259" key="7">
    <source>
        <dbReference type="Pfam" id="PF14322"/>
    </source>
</evidence>
<dbReference type="Pfam" id="PF14322">
    <property type="entry name" value="SusD-like_3"/>
    <property type="match status" value="1"/>
</dbReference>
<gene>
    <name evidence="8" type="ORF">C3K47_04895</name>
</gene>
<evidence type="ECO:0000259" key="6">
    <source>
        <dbReference type="Pfam" id="PF07980"/>
    </source>
</evidence>
<sequence>MKKTLILLSALSIGFTSCVDLNESPESFISPEQFYKTAKDAVTAVNAIYYPLVDNKVGAQPIYNRLFYTGLDFMTDDMDAGPGSPNGEVRAFAKLTHASTNLRIQQIWTEHYEGINKANIALERIPAIEMDAKLKSRLLGEATFLRALYYFNLVRLYGDVPLLLTDQTRLTTAELQVPRTPTSEVYAQIIKDLEDAANYFKNGAAGEAGRATEGASKALLSKVYLTKRDWANSVKLAEEVINGSYGYGLFDDYSQVFLPAYKNGREHIFSAQIKGSTISTGHLVTSSDIRSGVPGIKGSYGNQVAFYTVGTDKYFSVYKLFSNKDKRKRVSFVTSYTSPTDGKKYFTLNAPGDSVPYINKNWDPNYPTSGQSDANANVLRFAEVLLIHAEAENELNGPTEKAYTSLNKIRKRAGLDNLTTGLTKDEFRDSVYLDRRLELVAEYQRFFDLIRQTGTEATGVGPEGRGILVKNLKLVGKNNVTPKHYLFAIPQGEIDRNPKLTQNSGW</sequence>
<evidence type="ECO:0000313" key="9">
    <source>
        <dbReference type="Proteomes" id="UP000236893"/>
    </source>
</evidence>
<feature type="domain" description="SusD-like N-terminal" evidence="7">
    <location>
        <begin position="97"/>
        <end position="225"/>
    </location>
</feature>
<dbReference type="PROSITE" id="PS51257">
    <property type="entry name" value="PROKAR_LIPOPROTEIN"/>
    <property type="match status" value="1"/>
</dbReference>
<name>A0A2S5A5J7_9SPHI</name>
<dbReference type="CDD" id="cd08977">
    <property type="entry name" value="SusD"/>
    <property type="match status" value="1"/>
</dbReference>
<dbReference type="Gene3D" id="1.25.40.390">
    <property type="match status" value="1"/>
</dbReference>
<comment type="subcellular location">
    <subcellularLocation>
        <location evidence="1">Cell outer membrane</location>
    </subcellularLocation>
</comment>
<evidence type="ECO:0000256" key="5">
    <source>
        <dbReference type="ARBA" id="ARBA00023237"/>
    </source>
</evidence>
<dbReference type="SUPFAM" id="SSF48452">
    <property type="entry name" value="TPR-like"/>
    <property type="match status" value="1"/>
</dbReference>
<dbReference type="InterPro" id="IPR033985">
    <property type="entry name" value="SusD-like_N"/>
</dbReference>
<keyword evidence="4" id="KW-0472">Membrane</keyword>
<keyword evidence="3" id="KW-0732">Signal</keyword>
<dbReference type="RefSeq" id="WP_103788001.1">
    <property type="nucleotide sequence ID" value="NZ_PQVF01000003.1"/>
</dbReference>
<evidence type="ECO:0000256" key="3">
    <source>
        <dbReference type="ARBA" id="ARBA00022729"/>
    </source>
</evidence>
<dbReference type="GO" id="GO:0009279">
    <property type="term" value="C:cell outer membrane"/>
    <property type="evidence" value="ECO:0007669"/>
    <property type="project" value="UniProtKB-SubCell"/>
</dbReference>
<dbReference type="InterPro" id="IPR011990">
    <property type="entry name" value="TPR-like_helical_dom_sf"/>
</dbReference>
<keyword evidence="9" id="KW-1185">Reference proteome</keyword>
<evidence type="ECO:0000256" key="4">
    <source>
        <dbReference type="ARBA" id="ARBA00023136"/>
    </source>
</evidence>
<feature type="domain" description="RagB/SusD" evidence="6">
    <location>
        <begin position="305"/>
        <end position="506"/>
    </location>
</feature>
<dbReference type="OrthoDB" id="5694214at2"/>
<keyword evidence="5" id="KW-0998">Cell outer membrane</keyword>
<dbReference type="Proteomes" id="UP000236893">
    <property type="component" value="Unassembled WGS sequence"/>
</dbReference>
<proteinExistence type="inferred from homology"/>
<organism evidence="8 9">
    <name type="scientific">Solitalea longa</name>
    <dbReference type="NCBI Taxonomy" id="2079460"/>
    <lineage>
        <taxon>Bacteria</taxon>
        <taxon>Pseudomonadati</taxon>
        <taxon>Bacteroidota</taxon>
        <taxon>Sphingobacteriia</taxon>
        <taxon>Sphingobacteriales</taxon>
        <taxon>Sphingobacteriaceae</taxon>
        <taxon>Solitalea</taxon>
    </lineage>
</organism>
<comment type="similarity">
    <text evidence="2">Belongs to the SusD family.</text>
</comment>
<evidence type="ECO:0000256" key="1">
    <source>
        <dbReference type="ARBA" id="ARBA00004442"/>
    </source>
</evidence>
<dbReference type="EMBL" id="PQVF01000003">
    <property type="protein sequence ID" value="POY37870.1"/>
    <property type="molecule type" value="Genomic_DNA"/>
</dbReference>
<reference evidence="8 9" key="1">
    <citation type="submission" date="2018-01" db="EMBL/GenBank/DDBJ databases">
        <authorList>
            <person name="Gaut B.S."/>
            <person name="Morton B.R."/>
            <person name="Clegg M.T."/>
            <person name="Duvall M.R."/>
        </authorList>
    </citation>
    <scope>NUCLEOTIDE SEQUENCE [LARGE SCALE GENOMIC DNA]</scope>
    <source>
        <strain evidence="8 9">HR-AV</strain>
    </source>
</reference>